<evidence type="ECO:0000313" key="2">
    <source>
        <dbReference type="EMBL" id="KQB53486.1"/>
    </source>
</evidence>
<evidence type="ECO:0000313" key="3">
    <source>
        <dbReference type="Proteomes" id="UP000050342"/>
    </source>
</evidence>
<dbReference type="AlphaFoldDB" id="A0A0Q0SP31"/>
<organism evidence="2 3">
    <name type="scientific">Pseudomonas endophytica</name>
    <dbReference type="NCBI Taxonomy" id="1563157"/>
    <lineage>
        <taxon>Bacteria</taxon>
        <taxon>Pseudomonadati</taxon>
        <taxon>Pseudomonadota</taxon>
        <taxon>Gammaproteobacteria</taxon>
        <taxon>Pseudomonadales</taxon>
        <taxon>Pseudomonadaceae</taxon>
        <taxon>Pseudomonas</taxon>
    </lineage>
</organism>
<dbReference type="PROSITE" id="PS51257">
    <property type="entry name" value="PROKAR_LIPOPROTEIN"/>
    <property type="match status" value="1"/>
</dbReference>
<keyword evidence="1" id="KW-0732">Signal</keyword>
<evidence type="ECO:0008006" key="4">
    <source>
        <dbReference type="Google" id="ProtNLM"/>
    </source>
</evidence>
<proteinExistence type="predicted"/>
<feature type="chain" id="PRO_5006183951" description="Lipoprotein" evidence="1">
    <location>
        <begin position="23"/>
        <end position="247"/>
    </location>
</feature>
<comment type="caution">
    <text evidence="2">The sequence shown here is derived from an EMBL/GenBank/DDBJ whole genome shotgun (WGS) entry which is preliminary data.</text>
</comment>
<sequence length="247" mass="26601">MRNALVLSLLALVLGGCASDPAARDISGVWINQAAINEAAKGGHLREALLANGPNLEWDIDAKNAKASYTNGFERVEGTLLPQKKGTWQVDMYGSSAIELGLKGAALNQTASDADPQQSFVRSPVQLASDAPLGTHFERALKAVYLGGQWRVISGLGQGNTVTFMPDGQIKGLPDNNAYALCLAGDCASMSGEYDSLWLQQDEIGAVHIFVRNGRRLEIFQALDSAKSDEMPQLYPGKLEWVLEKQL</sequence>
<name>A0A0Q0SP31_9PSED</name>
<keyword evidence="3" id="KW-1185">Reference proteome</keyword>
<gene>
    <name evidence="2" type="ORF">AQS70_10190</name>
</gene>
<feature type="signal peptide" evidence="1">
    <location>
        <begin position="1"/>
        <end position="22"/>
    </location>
</feature>
<dbReference type="Proteomes" id="UP000050342">
    <property type="component" value="Unassembled WGS sequence"/>
</dbReference>
<dbReference type="OrthoDB" id="6935985at2"/>
<dbReference type="EMBL" id="LLWH01000166">
    <property type="protein sequence ID" value="KQB53486.1"/>
    <property type="molecule type" value="Genomic_DNA"/>
</dbReference>
<accession>A0A0Q0SP31</accession>
<evidence type="ECO:0000256" key="1">
    <source>
        <dbReference type="SAM" id="SignalP"/>
    </source>
</evidence>
<dbReference type="STRING" id="1563157.AQS70_10190"/>
<dbReference type="RefSeq" id="WP_055103061.1">
    <property type="nucleotide sequence ID" value="NZ_LLWH01000166.1"/>
</dbReference>
<protein>
    <recommendedName>
        <fullName evidence="4">Lipoprotein</fullName>
    </recommendedName>
</protein>
<reference evidence="2 3" key="1">
    <citation type="submission" date="2015-10" db="EMBL/GenBank/DDBJ databases">
        <title>Pseudomonas helleri sp. nov. and Pseudomonas weihenstephanensis sp. nov., isolated from raw cows milk.</title>
        <authorList>
            <person name="Von Neubeck M."/>
            <person name="Huptas C."/>
            <person name="Wenning M."/>
            <person name="Scherer S."/>
        </authorList>
    </citation>
    <scope>NUCLEOTIDE SEQUENCE [LARGE SCALE GENOMIC DNA]</scope>
    <source>
        <strain evidence="2 3">BSTT44</strain>
    </source>
</reference>